<reference evidence="3 4" key="1">
    <citation type="journal article" date="2009" name="Stand. Genomic Sci.">
        <title>Complete genome sequence of Desulfotomaculum acetoxidans type strain (5575).</title>
        <authorList>
            <person name="Spring S."/>
            <person name="Lapidus A."/>
            <person name="Schroder M."/>
            <person name="Gleim D."/>
            <person name="Sims D."/>
            <person name="Meincke L."/>
            <person name="Glavina Del Rio T."/>
            <person name="Tice H."/>
            <person name="Copeland A."/>
            <person name="Cheng J.F."/>
            <person name="Lucas S."/>
            <person name="Chen F."/>
            <person name="Nolan M."/>
            <person name="Bruce D."/>
            <person name="Goodwin L."/>
            <person name="Pitluck S."/>
            <person name="Ivanova N."/>
            <person name="Mavromatis K."/>
            <person name="Mikhailova N."/>
            <person name="Pati A."/>
            <person name="Chen A."/>
            <person name="Palaniappan K."/>
            <person name="Land M."/>
            <person name="Hauser L."/>
            <person name="Chang Y.J."/>
            <person name="Jeffries C.D."/>
            <person name="Chain P."/>
            <person name="Saunders E."/>
            <person name="Brettin T."/>
            <person name="Detter J.C."/>
            <person name="Goker M."/>
            <person name="Bristow J."/>
            <person name="Eisen J.A."/>
            <person name="Markowitz V."/>
            <person name="Hugenholtz P."/>
            <person name="Kyrpides N.C."/>
            <person name="Klenk H.P."/>
            <person name="Han C."/>
        </authorList>
    </citation>
    <scope>NUCLEOTIDE SEQUENCE [LARGE SCALE GENOMIC DNA]</scope>
    <source>
        <strain evidence="4">ATCC 49208 / DSM 771 / VKM B-1644</strain>
    </source>
</reference>
<evidence type="ECO:0000313" key="3">
    <source>
        <dbReference type="EMBL" id="ACV61857.1"/>
    </source>
</evidence>
<evidence type="ECO:0008006" key="5">
    <source>
        <dbReference type="Google" id="ProtNLM"/>
    </source>
</evidence>
<dbReference type="Pfam" id="PF09608">
    <property type="entry name" value="Alph_Pro_TM"/>
    <property type="match status" value="1"/>
</dbReference>
<accession>C8W390</accession>
<dbReference type="RefSeq" id="WP_015756572.1">
    <property type="nucleotide sequence ID" value="NC_013216.1"/>
</dbReference>
<keyword evidence="2" id="KW-0732">Signal</keyword>
<evidence type="ECO:0000256" key="1">
    <source>
        <dbReference type="SAM" id="Phobius"/>
    </source>
</evidence>
<dbReference type="AlphaFoldDB" id="C8W390"/>
<keyword evidence="4" id="KW-1185">Reference proteome</keyword>
<dbReference type="HOGENOM" id="CLU_068410_1_0_9"/>
<gene>
    <name evidence="3" type="ordered locus">Dtox_0968</name>
</gene>
<keyword evidence="1" id="KW-0472">Membrane</keyword>
<dbReference type="InterPro" id="IPR019088">
    <property type="entry name" value="CHP02186-rel_TM"/>
</dbReference>
<sequence>MKKHIYLLIGLFLFLLSVNPVWAQDANISVSPGEVDIGLSFKGADLAVSGKVPSGSDVYIKVASPNDSVLQLSKKGKVSIFWMNVENTNVTNVPKLYQVMTSNPLSQMPLDLQKQLGLDQGFSQIYSVGKVTKHTEIGSEALSEEESENYIKSLIDIYKKSSLYLVKENVVNVEGQNFNTTVKLPPNIPQEECKITVYAVKNGKLITSSSIPFKVSSVGLVKWLNMEAIYNGPMYGYMAVLIALACGIAIALIFNYIDSILSGGAKTGFDPGASH</sequence>
<dbReference type="eggNOG" id="ENOG5030YGC">
    <property type="taxonomic scope" value="Bacteria"/>
</dbReference>
<feature type="transmembrane region" description="Helical" evidence="1">
    <location>
        <begin position="234"/>
        <end position="257"/>
    </location>
</feature>
<dbReference type="STRING" id="485916.Dtox_0968"/>
<dbReference type="EMBL" id="CP001720">
    <property type="protein sequence ID" value="ACV61857.1"/>
    <property type="molecule type" value="Genomic_DNA"/>
</dbReference>
<protein>
    <recommendedName>
        <fullName evidence="5">Transmembrane protein</fullName>
    </recommendedName>
</protein>
<keyword evidence="1" id="KW-0812">Transmembrane</keyword>
<feature type="chain" id="PRO_5038725392" description="Transmembrane protein" evidence="2">
    <location>
        <begin position="24"/>
        <end position="275"/>
    </location>
</feature>
<feature type="signal peptide" evidence="2">
    <location>
        <begin position="1"/>
        <end position="23"/>
    </location>
</feature>
<proteinExistence type="predicted"/>
<dbReference type="KEGG" id="dae:Dtox_0968"/>
<evidence type="ECO:0000256" key="2">
    <source>
        <dbReference type="SAM" id="SignalP"/>
    </source>
</evidence>
<dbReference type="Proteomes" id="UP000002217">
    <property type="component" value="Chromosome"/>
</dbReference>
<keyword evidence="1" id="KW-1133">Transmembrane helix</keyword>
<dbReference type="OrthoDB" id="1721463at2"/>
<organism evidence="3 4">
    <name type="scientific">Desulfofarcimen acetoxidans (strain ATCC 49208 / DSM 771 / KCTC 5769 / VKM B-1644 / 5575)</name>
    <name type="common">Desulfotomaculum acetoxidans</name>
    <dbReference type="NCBI Taxonomy" id="485916"/>
    <lineage>
        <taxon>Bacteria</taxon>
        <taxon>Bacillati</taxon>
        <taxon>Bacillota</taxon>
        <taxon>Clostridia</taxon>
        <taxon>Eubacteriales</taxon>
        <taxon>Peptococcaceae</taxon>
        <taxon>Desulfofarcimen</taxon>
    </lineage>
</organism>
<evidence type="ECO:0000313" key="4">
    <source>
        <dbReference type="Proteomes" id="UP000002217"/>
    </source>
</evidence>
<name>C8W390_DESAS</name>